<evidence type="ECO:0000259" key="1">
    <source>
        <dbReference type="Pfam" id="PF12697"/>
    </source>
</evidence>
<dbReference type="EMBL" id="LXFE01000203">
    <property type="protein sequence ID" value="OLL26362.1"/>
    <property type="molecule type" value="Genomic_DNA"/>
</dbReference>
<dbReference type="InterPro" id="IPR000073">
    <property type="entry name" value="AB_hydrolase_1"/>
</dbReference>
<protein>
    <submittedName>
        <fullName evidence="2">Peroxisomal membrane protein LPX1</fullName>
    </submittedName>
</protein>
<dbReference type="PANTHER" id="PTHR43194:SF2">
    <property type="entry name" value="PEROXISOMAL MEMBRANE PROTEIN LPX1"/>
    <property type="match status" value="1"/>
</dbReference>
<dbReference type="Proteomes" id="UP000186594">
    <property type="component" value="Unassembled WGS sequence"/>
</dbReference>
<evidence type="ECO:0000313" key="3">
    <source>
        <dbReference type="Proteomes" id="UP000186594"/>
    </source>
</evidence>
<sequence length="325" mass="36495">MSSSLFKVASLTFPASFPRECSNCTRTPDDRLSIAVKKYTPLNNPYPGRNDVSFVVAHANGIHKELYEPFLDELLARSEHLGFKIRNVWAMDAVNQGESGVLNEDTLGDQYAWNDGARDIEVMIRHFDICQPLIGIGHSMGGCQLFLASIRHPRLFVAIIGIDPVIDSSGTLHSWNPAAFSAKRQDIWLSREDAAKYFSSRPFYQNWDPRVLKLHLKYGLRDLPTATYPDKKGVTLTTTKHQEVWTFQKLLPDGTFDRFEANYVANQLPMIQCPTLFLVGEKSAVCAPETNHLKKDNTPGSELVVVENAGHLIPQEYPSKSGIFL</sequence>
<reference evidence="2 3" key="1">
    <citation type="submission" date="2016-04" db="EMBL/GenBank/DDBJ databases">
        <title>Evolutionary innovation and constraint leading to complex multicellularity in the Ascomycota.</title>
        <authorList>
            <person name="Cisse O."/>
            <person name="Nguyen A."/>
            <person name="Hewitt D.A."/>
            <person name="Jedd G."/>
            <person name="Stajich J.E."/>
        </authorList>
    </citation>
    <scope>NUCLEOTIDE SEQUENCE [LARGE SCALE GENOMIC DNA]</scope>
    <source>
        <strain evidence="2 3">DAH-3</strain>
    </source>
</reference>
<dbReference type="Gene3D" id="3.40.50.1820">
    <property type="entry name" value="alpha/beta hydrolase"/>
    <property type="match status" value="1"/>
</dbReference>
<accession>A0A1U7LUY9</accession>
<dbReference type="PANTHER" id="PTHR43194">
    <property type="entry name" value="HYDROLASE ALPHA/BETA FOLD FAMILY"/>
    <property type="match status" value="1"/>
</dbReference>
<name>A0A1U7LUY9_NEOID</name>
<feature type="domain" description="AB hydrolase-1" evidence="1">
    <location>
        <begin position="55"/>
        <end position="318"/>
    </location>
</feature>
<dbReference type="OrthoDB" id="94039at2759"/>
<dbReference type="SUPFAM" id="SSF53474">
    <property type="entry name" value="alpha/beta-Hydrolases"/>
    <property type="match status" value="1"/>
</dbReference>
<keyword evidence="3" id="KW-1185">Reference proteome</keyword>
<proteinExistence type="predicted"/>
<dbReference type="InterPro" id="IPR029058">
    <property type="entry name" value="AB_hydrolase_fold"/>
</dbReference>
<dbReference type="AlphaFoldDB" id="A0A1U7LUY9"/>
<gene>
    <name evidence="2" type="ORF">NEOLI_002493</name>
</gene>
<comment type="caution">
    <text evidence="2">The sequence shown here is derived from an EMBL/GenBank/DDBJ whole genome shotgun (WGS) entry which is preliminary data.</text>
</comment>
<dbReference type="InterPro" id="IPR050228">
    <property type="entry name" value="Carboxylesterase_BioH"/>
</dbReference>
<dbReference type="OMA" id="ARISFIH"/>
<evidence type="ECO:0000313" key="2">
    <source>
        <dbReference type="EMBL" id="OLL26362.1"/>
    </source>
</evidence>
<organism evidence="2 3">
    <name type="scientific">Neolecta irregularis (strain DAH-3)</name>
    <dbReference type="NCBI Taxonomy" id="1198029"/>
    <lineage>
        <taxon>Eukaryota</taxon>
        <taxon>Fungi</taxon>
        <taxon>Dikarya</taxon>
        <taxon>Ascomycota</taxon>
        <taxon>Taphrinomycotina</taxon>
        <taxon>Neolectales</taxon>
        <taxon>Neolectaceae</taxon>
        <taxon>Neolecta</taxon>
    </lineage>
</organism>
<dbReference type="Pfam" id="PF12697">
    <property type="entry name" value="Abhydrolase_6"/>
    <property type="match status" value="1"/>
</dbReference>
<dbReference type="STRING" id="1198029.A0A1U7LUY9"/>